<sequence length="391" mass="45842">MLENVVSTLLSSPMFNLSLSSKELFHSNFLSWVFSLYKDESLPYLRQFIADFDQRYSLVRIKREKKNKDLTLYFEDDRGRSKVLYIENKVKSIPVFAQLKEYSQGSMAHEYFLLLSLSRPSFFNEGQLNIGNVTWKYLSYGELADNLQNLSLVIRKKNLYHANILEDYISFIGCLHQIAVEIDIQKDTYNLYTKNSILPQLKQLRLHDFYIKHKHAMLANAFFQAIGNRIPDINLVPPKKHWEEGKYQEVFVGTGYTNGKGLSEVKYVIDMEDNYPVILGIQVQGDQFRLFLEAKKRAAFLANELLDKGLWFNFLEAKQVNTFGSLEYPTNKGKKFNTYSGTFMYRAIKIGNCRFDHLVDLIVTYIRYIHNHREQLEDFIKTRQLAQHSSF</sequence>
<reference evidence="1 2" key="1">
    <citation type="submission" date="2021-03" db="EMBL/GenBank/DDBJ databases">
        <title>Genomic Encyclopedia of Type Strains, Phase IV (KMG-IV): sequencing the most valuable type-strain genomes for metagenomic binning, comparative biology and taxonomic classification.</title>
        <authorList>
            <person name="Goeker M."/>
        </authorList>
    </citation>
    <scope>NUCLEOTIDE SEQUENCE [LARGE SCALE GENOMIC DNA]</scope>
    <source>
        <strain evidence="1 2">DSM 24738</strain>
    </source>
</reference>
<accession>A0ABS4GNY2</accession>
<proteinExistence type="predicted"/>
<dbReference type="RefSeq" id="WP_209810041.1">
    <property type="nucleotide sequence ID" value="NZ_JAGGKT010000004.1"/>
</dbReference>
<evidence type="ECO:0000313" key="2">
    <source>
        <dbReference type="Proteomes" id="UP001519343"/>
    </source>
</evidence>
<organism evidence="1 2">
    <name type="scientific">Ammoniphilus resinae</name>
    <dbReference type="NCBI Taxonomy" id="861532"/>
    <lineage>
        <taxon>Bacteria</taxon>
        <taxon>Bacillati</taxon>
        <taxon>Bacillota</taxon>
        <taxon>Bacilli</taxon>
        <taxon>Bacillales</taxon>
        <taxon>Paenibacillaceae</taxon>
        <taxon>Aneurinibacillus group</taxon>
        <taxon>Ammoniphilus</taxon>
    </lineage>
</organism>
<evidence type="ECO:0000313" key="1">
    <source>
        <dbReference type="EMBL" id="MBP1931978.1"/>
    </source>
</evidence>
<gene>
    <name evidence="1" type="ORF">J2Z37_001979</name>
</gene>
<keyword evidence="2" id="KW-1185">Reference proteome</keyword>
<dbReference type="EMBL" id="JAGGKT010000004">
    <property type="protein sequence ID" value="MBP1931978.1"/>
    <property type="molecule type" value="Genomic_DNA"/>
</dbReference>
<dbReference type="Proteomes" id="UP001519343">
    <property type="component" value="Unassembled WGS sequence"/>
</dbReference>
<comment type="caution">
    <text evidence="1">The sequence shown here is derived from an EMBL/GenBank/DDBJ whole genome shotgun (WGS) entry which is preliminary data.</text>
</comment>
<name>A0ABS4GNY2_9BACL</name>
<protein>
    <submittedName>
        <fullName evidence="1">Uncharacterized protein</fullName>
    </submittedName>
</protein>